<feature type="compositionally biased region" description="Low complexity" evidence="4">
    <location>
        <begin position="105"/>
        <end position="124"/>
    </location>
</feature>
<feature type="compositionally biased region" description="Low complexity" evidence="4">
    <location>
        <begin position="139"/>
        <end position="148"/>
    </location>
</feature>
<dbReference type="CDD" id="cd17470">
    <property type="entry name" value="T3SS_Flik_C"/>
    <property type="match status" value="1"/>
</dbReference>
<feature type="domain" description="Flagellar hook-length control protein-like C-terminal" evidence="5">
    <location>
        <begin position="270"/>
        <end position="348"/>
    </location>
</feature>
<keyword evidence="3" id="KW-1005">Bacterial flagellum biogenesis</keyword>
<dbReference type="InterPro" id="IPR021136">
    <property type="entry name" value="Flagellar_hook_control-like_C"/>
</dbReference>
<reference evidence="6 7" key="1">
    <citation type="submission" date="2011-01" db="EMBL/GenBank/DDBJ databases">
        <title>Complete sequence of Pseudoxanthomonas suwonensis 11-1.</title>
        <authorList>
            <consortium name="US DOE Joint Genome Institute"/>
            <person name="Lucas S."/>
            <person name="Copeland A."/>
            <person name="Lapidus A."/>
            <person name="Cheng J.-F."/>
            <person name="Goodwin L."/>
            <person name="Pitluck S."/>
            <person name="Teshima H."/>
            <person name="Detter J.C."/>
            <person name="Han C."/>
            <person name="Tapia R."/>
            <person name="Land M."/>
            <person name="Hauser L."/>
            <person name="Kyrpides N."/>
            <person name="Ivanova N."/>
            <person name="Ovchinnikova G."/>
            <person name="Siebers A.K."/>
            <person name="Allgaier M."/>
            <person name="Thelen M.P."/>
            <person name="Hugenholtz P."/>
            <person name="Gladden J."/>
            <person name="Woyke T."/>
        </authorList>
    </citation>
    <scope>NUCLEOTIDE SEQUENCE [LARGE SCALE GENOMIC DNA]</scope>
    <source>
        <strain evidence="7">11-1</strain>
    </source>
</reference>
<accession>E6WSQ2</accession>
<feature type="region of interest" description="Disordered" evidence="4">
    <location>
        <begin position="340"/>
        <end position="371"/>
    </location>
</feature>
<evidence type="ECO:0000313" key="6">
    <source>
        <dbReference type="EMBL" id="ADV27339.1"/>
    </source>
</evidence>
<comment type="similarity">
    <text evidence="2">Belongs to the FliK family.</text>
</comment>
<evidence type="ECO:0000313" key="7">
    <source>
        <dbReference type="Proteomes" id="UP000008632"/>
    </source>
</evidence>
<dbReference type="PRINTS" id="PR01007">
    <property type="entry name" value="FLGHOOKFLIK"/>
</dbReference>
<keyword evidence="6" id="KW-0282">Flagellum</keyword>
<keyword evidence="7" id="KW-1185">Reference proteome</keyword>
<dbReference type="InterPro" id="IPR001635">
    <property type="entry name" value="Flag_hook_Flik"/>
</dbReference>
<dbReference type="EMBL" id="CP002446">
    <property type="protein sequence ID" value="ADV27339.1"/>
    <property type="molecule type" value="Genomic_DNA"/>
</dbReference>
<dbReference type="GO" id="GO:0009424">
    <property type="term" value="C:bacterial-type flagellum hook"/>
    <property type="evidence" value="ECO:0007669"/>
    <property type="project" value="InterPro"/>
</dbReference>
<sequence>MNTSAVGALPGSPPQAPSPSSTPGRESGDGNAFARLLEGRPQPEGARPGKPVETGKASRVGADDRRQPGDGTGASDEASASAPEETLAAASDSDAGTDSDDMAEDGAGAEAAWPPPGLGWLLQPPAEPSVPATTGINPTATALGGDAATDADADAAPESVIGNGTALPRLGDTLQAGNGQSTSLQPAEGAGPELAPADQAGAGRGGDAARLLQQLQPTATTTDASAPAFVLPAAPANPVASAPALPAAPASLPTPQLNAPGFTEDVGAHVEWLAGQKLSHAVIRIAPQDLGPIEVRLQLDGERLSADFSSAQAEVRVALEQGMPRLREMLGQHGFELAHAGVGDGQAGDREAPPRGRHGATGELAADEPAPAPVRVLRRGLLDAYA</sequence>
<dbReference type="AlphaFoldDB" id="E6WSQ2"/>
<evidence type="ECO:0000259" key="5">
    <source>
        <dbReference type="Pfam" id="PF02120"/>
    </source>
</evidence>
<gene>
    <name evidence="6" type="ordered locus">Psesu_1492</name>
</gene>
<dbReference type="Pfam" id="PF02120">
    <property type="entry name" value="Flg_hook"/>
    <property type="match status" value="1"/>
</dbReference>
<dbReference type="HOGENOM" id="CLU_629952_0_0_6"/>
<dbReference type="Proteomes" id="UP000008632">
    <property type="component" value="Chromosome"/>
</dbReference>
<dbReference type="eggNOG" id="COG3144">
    <property type="taxonomic scope" value="Bacteria"/>
</dbReference>
<keyword evidence="6" id="KW-0969">Cilium</keyword>
<dbReference type="PANTHER" id="PTHR37533">
    <property type="entry name" value="FLAGELLAR HOOK-LENGTH CONTROL PROTEIN"/>
    <property type="match status" value="1"/>
</dbReference>
<dbReference type="GO" id="GO:0044780">
    <property type="term" value="P:bacterial-type flagellum assembly"/>
    <property type="evidence" value="ECO:0007669"/>
    <property type="project" value="InterPro"/>
</dbReference>
<comment type="function">
    <text evidence="1">Controls the length of the flagellar hook.</text>
</comment>
<dbReference type="InterPro" id="IPR052563">
    <property type="entry name" value="FliK"/>
</dbReference>
<feature type="compositionally biased region" description="Low complexity" evidence="4">
    <location>
        <begin position="74"/>
        <end position="94"/>
    </location>
</feature>
<organism evidence="6 7">
    <name type="scientific">Pseudoxanthomonas suwonensis (strain 11-1)</name>
    <dbReference type="NCBI Taxonomy" id="743721"/>
    <lineage>
        <taxon>Bacteria</taxon>
        <taxon>Pseudomonadati</taxon>
        <taxon>Pseudomonadota</taxon>
        <taxon>Gammaproteobacteria</taxon>
        <taxon>Lysobacterales</taxon>
        <taxon>Lysobacteraceae</taxon>
        <taxon>Pseudoxanthomonas</taxon>
    </lineage>
</organism>
<evidence type="ECO:0000256" key="2">
    <source>
        <dbReference type="ARBA" id="ARBA00009149"/>
    </source>
</evidence>
<name>E6WSQ2_PSEUU</name>
<feature type="compositionally biased region" description="Low complexity" evidence="4">
    <location>
        <begin position="186"/>
        <end position="201"/>
    </location>
</feature>
<dbReference type="STRING" id="743721.Psesu_1492"/>
<keyword evidence="6" id="KW-0966">Cell projection</keyword>
<evidence type="ECO:0000256" key="1">
    <source>
        <dbReference type="ARBA" id="ARBA00003944"/>
    </source>
</evidence>
<feature type="compositionally biased region" description="Polar residues" evidence="4">
    <location>
        <begin position="175"/>
        <end position="185"/>
    </location>
</feature>
<dbReference type="Gene3D" id="3.30.750.140">
    <property type="match status" value="1"/>
</dbReference>
<feature type="compositionally biased region" description="Acidic residues" evidence="4">
    <location>
        <begin position="95"/>
        <end position="104"/>
    </location>
</feature>
<proteinExistence type="inferred from homology"/>
<dbReference type="KEGG" id="psu:Psesu_1492"/>
<feature type="region of interest" description="Disordered" evidence="4">
    <location>
        <begin position="1"/>
        <end position="206"/>
    </location>
</feature>
<evidence type="ECO:0000256" key="4">
    <source>
        <dbReference type="SAM" id="MobiDB-lite"/>
    </source>
</evidence>
<dbReference type="RefSeq" id="WP_013535167.1">
    <property type="nucleotide sequence ID" value="NC_014924.1"/>
</dbReference>
<protein>
    <submittedName>
        <fullName evidence="6">Flagellar hook-length control protein-like, C-terminal domain</fullName>
    </submittedName>
</protein>
<dbReference type="InterPro" id="IPR038610">
    <property type="entry name" value="FliK-like_C_sf"/>
</dbReference>
<dbReference type="OrthoDB" id="1792985at2"/>
<evidence type="ECO:0000256" key="3">
    <source>
        <dbReference type="ARBA" id="ARBA00022795"/>
    </source>
</evidence>
<dbReference type="PANTHER" id="PTHR37533:SF2">
    <property type="entry name" value="FLAGELLAR HOOK-LENGTH CONTROL PROTEIN"/>
    <property type="match status" value="1"/>
</dbReference>